<accession>A0ABS8CKA8</accession>
<sequence length="137" mass="14737">MKRVKTALIAAVLALPLAAPARALEPIRQDAHINSVLLQGFIADAMTDNCPTLSPRRMAALHELTKLRDYALKKGYKAAEIRSFVESKTEKARGKAEAAAWLKANGAVPGKAQAYCALGEAEIAKKSLIGRLLRSSK</sequence>
<gene>
    <name evidence="2" type="ORF">H0485_07445</name>
</gene>
<dbReference type="RefSeq" id="WP_226934734.1">
    <property type="nucleotide sequence ID" value="NZ_JACDXX010000005.1"/>
</dbReference>
<feature type="signal peptide" evidence="1">
    <location>
        <begin position="1"/>
        <end position="23"/>
    </location>
</feature>
<dbReference type="EMBL" id="JACDXX010000005">
    <property type="protein sequence ID" value="MCB5409833.1"/>
    <property type="molecule type" value="Genomic_DNA"/>
</dbReference>
<evidence type="ECO:0000313" key="2">
    <source>
        <dbReference type="EMBL" id="MCB5409833.1"/>
    </source>
</evidence>
<evidence type="ECO:0000256" key="1">
    <source>
        <dbReference type="SAM" id="SignalP"/>
    </source>
</evidence>
<dbReference type="Proteomes" id="UP001198571">
    <property type="component" value="Unassembled WGS sequence"/>
</dbReference>
<protein>
    <submittedName>
        <fullName evidence="2">DUF5333 domain-containing protein</fullName>
    </submittedName>
</protein>
<keyword evidence="3" id="KW-1185">Reference proteome</keyword>
<organism evidence="2 3">
    <name type="scientific">Pseudogemmobacter faecipullorum</name>
    <dbReference type="NCBI Taxonomy" id="2755041"/>
    <lineage>
        <taxon>Bacteria</taxon>
        <taxon>Pseudomonadati</taxon>
        <taxon>Pseudomonadota</taxon>
        <taxon>Alphaproteobacteria</taxon>
        <taxon>Rhodobacterales</taxon>
        <taxon>Paracoccaceae</taxon>
        <taxon>Pseudogemmobacter</taxon>
    </lineage>
</organism>
<comment type="caution">
    <text evidence="2">The sequence shown here is derived from an EMBL/GenBank/DDBJ whole genome shotgun (WGS) entry which is preliminary data.</text>
</comment>
<dbReference type="Pfam" id="PF17267">
    <property type="entry name" value="DUF5333"/>
    <property type="match status" value="1"/>
</dbReference>
<reference evidence="2 3" key="1">
    <citation type="submission" date="2020-07" db="EMBL/GenBank/DDBJ databases">
        <title>Pseudogemmobacter sp. nov., isolated from poultry manure in Taiwan.</title>
        <authorList>
            <person name="Lin S.-Y."/>
            <person name="Tang Y.-S."/>
            <person name="Young C.-C."/>
        </authorList>
    </citation>
    <scope>NUCLEOTIDE SEQUENCE [LARGE SCALE GENOMIC DNA]</scope>
    <source>
        <strain evidence="2 3">CC-YST710</strain>
    </source>
</reference>
<name>A0ABS8CKA8_9RHOB</name>
<dbReference type="InterPro" id="IPR020349">
    <property type="entry name" value="Uncharacterised_14.7kDa"/>
</dbReference>
<feature type="chain" id="PRO_5045129511" evidence="1">
    <location>
        <begin position="24"/>
        <end position="137"/>
    </location>
</feature>
<evidence type="ECO:0000313" key="3">
    <source>
        <dbReference type="Proteomes" id="UP001198571"/>
    </source>
</evidence>
<keyword evidence="1" id="KW-0732">Signal</keyword>
<proteinExistence type="predicted"/>